<keyword evidence="4" id="KW-1133">Transmembrane helix</keyword>
<dbReference type="SUPFAM" id="SSF111369">
    <property type="entry name" value="HlyD-like secretion proteins"/>
    <property type="match status" value="1"/>
</dbReference>
<evidence type="ECO:0000259" key="6">
    <source>
        <dbReference type="Pfam" id="PF25954"/>
    </source>
</evidence>
<comment type="similarity">
    <text evidence="2">Belongs to the membrane fusion protein (MFP) (TC 8.A.1) family.</text>
</comment>
<dbReference type="Pfam" id="PF25967">
    <property type="entry name" value="RND-MFP_C"/>
    <property type="match status" value="1"/>
</dbReference>
<dbReference type="PANTHER" id="PTHR30469:SF37">
    <property type="entry name" value="RAGD PROTEIN"/>
    <property type="match status" value="1"/>
</dbReference>
<comment type="caution">
    <text evidence="8">The sequence shown here is derived from an EMBL/GenBank/DDBJ whole genome shotgun (WGS) entry which is preliminary data.</text>
</comment>
<dbReference type="RefSeq" id="WP_320510350.1">
    <property type="nucleotide sequence ID" value="NZ_JAXCLW010000008.1"/>
</dbReference>
<organism evidence="8 9">
    <name type="scientific">Dongia soli</name>
    <dbReference type="NCBI Taxonomy" id="600628"/>
    <lineage>
        <taxon>Bacteria</taxon>
        <taxon>Pseudomonadati</taxon>
        <taxon>Pseudomonadota</taxon>
        <taxon>Alphaproteobacteria</taxon>
        <taxon>Rhodospirillales</taxon>
        <taxon>Dongiaceae</taxon>
        <taxon>Dongia</taxon>
    </lineage>
</organism>
<gene>
    <name evidence="8" type="ORF">SMD27_20715</name>
</gene>
<dbReference type="Gene3D" id="2.40.420.20">
    <property type="match status" value="1"/>
</dbReference>
<feature type="domain" description="Multidrug resistance protein MdtA-like barrel-sandwich hybrid" evidence="5">
    <location>
        <begin position="82"/>
        <end position="215"/>
    </location>
</feature>
<dbReference type="NCBIfam" id="TIGR01730">
    <property type="entry name" value="RND_mfp"/>
    <property type="match status" value="1"/>
</dbReference>
<dbReference type="Gene3D" id="1.10.287.470">
    <property type="entry name" value="Helix hairpin bin"/>
    <property type="match status" value="1"/>
</dbReference>
<dbReference type="Proteomes" id="UP001279642">
    <property type="component" value="Unassembled WGS sequence"/>
</dbReference>
<dbReference type="InterPro" id="IPR058627">
    <property type="entry name" value="MdtA-like_C"/>
</dbReference>
<feature type="domain" description="Multidrug resistance protein MdtA-like C-terminal permuted SH3" evidence="7">
    <location>
        <begin position="312"/>
        <end position="366"/>
    </location>
</feature>
<dbReference type="EMBL" id="JAXCLW010000008">
    <property type="protein sequence ID" value="MDY0885277.1"/>
    <property type="molecule type" value="Genomic_DNA"/>
</dbReference>
<dbReference type="Gene3D" id="2.40.30.170">
    <property type="match status" value="1"/>
</dbReference>
<dbReference type="InterPro" id="IPR058792">
    <property type="entry name" value="Beta-barrel_RND_2"/>
</dbReference>
<keyword evidence="3" id="KW-0813">Transport</keyword>
<protein>
    <submittedName>
        <fullName evidence="8">Efflux RND transporter periplasmic adaptor subunit</fullName>
    </submittedName>
</protein>
<accession>A0ABU5EHC0</accession>
<name>A0ABU5EHC0_9PROT</name>
<evidence type="ECO:0000256" key="2">
    <source>
        <dbReference type="ARBA" id="ARBA00009477"/>
    </source>
</evidence>
<dbReference type="PANTHER" id="PTHR30469">
    <property type="entry name" value="MULTIDRUG RESISTANCE PROTEIN MDTA"/>
    <property type="match status" value="1"/>
</dbReference>
<feature type="domain" description="CusB-like beta-barrel" evidence="6">
    <location>
        <begin position="234"/>
        <end position="305"/>
    </location>
</feature>
<evidence type="ECO:0000259" key="7">
    <source>
        <dbReference type="Pfam" id="PF25967"/>
    </source>
</evidence>
<reference evidence="8 9" key="1">
    <citation type="journal article" date="2016" name="Antonie Van Leeuwenhoek">
        <title>Dongia soli sp. nov., isolated from soil from Dokdo, Korea.</title>
        <authorList>
            <person name="Kim D.U."/>
            <person name="Lee H."/>
            <person name="Kim H."/>
            <person name="Kim S.G."/>
            <person name="Ka J.O."/>
        </authorList>
    </citation>
    <scope>NUCLEOTIDE SEQUENCE [LARGE SCALE GENOMIC DNA]</scope>
    <source>
        <strain evidence="8 9">D78</strain>
    </source>
</reference>
<keyword evidence="4" id="KW-0812">Transmembrane</keyword>
<evidence type="ECO:0000313" key="8">
    <source>
        <dbReference type="EMBL" id="MDY0885277.1"/>
    </source>
</evidence>
<evidence type="ECO:0000256" key="3">
    <source>
        <dbReference type="ARBA" id="ARBA00022448"/>
    </source>
</evidence>
<evidence type="ECO:0000256" key="1">
    <source>
        <dbReference type="ARBA" id="ARBA00004196"/>
    </source>
</evidence>
<sequence>MSQDNATKPNTRLLVILGIVAAIGFGTIAVTGLMSRAHSTQALAAWTNDQAIPTVALAKLQRGATRQTLDLPGTIQAFYRAPIYARVDGYLKSWNADIGAKVQAGQVLGVIDAPDVDRQYDQAKADLAQAQANEQLAAVTAKRWNSLVTSRDVSVQAADEKQSDYIAKKAALESAQANLNRLATMQAFKQITAPFDGTVTARNTDIGALINAGAGTGQTSQLFEVSDLHKMRIYVQVPQAFAGDLHPGLKASFDIPQYAGQHFQAIYVTQSNAVDTNSRSMLVQLQADNPDGKLLANMFCEVHFELPTDPDVLRVPATALIPGNKGIEVALLGDDGKAHLKPIQLGRDFGDTVEVVAGLSMSDHVIDSPPETLVDGDVVRLAEDASSGKVAAAGDAKVN</sequence>
<evidence type="ECO:0000313" key="9">
    <source>
        <dbReference type="Proteomes" id="UP001279642"/>
    </source>
</evidence>
<dbReference type="Gene3D" id="2.40.50.100">
    <property type="match status" value="1"/>
</dbReference>
<keyword evidence="9" id="KW-1185">Reference proteome</keyword>
<keyword evidence="4" id="KW-0472">Membrane</keyword>
<dbReference type="Pfam" id="PF25954">
    <property type="entry name" value="Beta-barrel_RND_2"/>
    <property type="match status" value="1"/>
</dbReference>
<evidence type="ECO:0000256" key="4">
    <source>
        <dbReference type="SAM" id="Phobius"/>
    </source>
</evidence>
<comment type="subcellular location">
    <subcellularLocation>
        <location evidence="1">Cell envelope</location>
    </subcellularLocation>
</comment>
<evidence type="ECO:0000259" key="5">
    <source>
        <dbReference type="Pfam" id="PF25917"/>
    </source>
</evidence>
<feature type="transmembrane region" description="Helical" evidence="4">
    <location>
        <begin position="12"/>
        <end position="34"/>
    </location>
</feature>
<proteinExistence type="inferred from homology"/>
<dbReference type="Pfam" id="PF25917">
    <property type="entry name" value="BSH_RND"/>
    <property type="match status" value="1"/>
</dbReference>
<dbReference type="InterPro" id="IPR006143">
    <property type="entry name" value="RND_pump_MFP"/>
</dbReference>
<dbReference type="InterPro" id="IPR058625">
    <property type="entry name" value="MdtA-like_BSH"/>
</dbReference>